<dbReference type="RefSeq" id="WP_169456254.1">
    <property type="nucleotide sequence ID" value="NZ_CP051774.1"/>
</dbReference>
<feature type="domain" description="Multidrug resistance protein MdtA-like barrel-sandwich hybrid" evidence="4">
    <location>
        <begin position="73"/>
        <end position="207"/>
    </location>
</feature>
<evidence type="ECO:0000259" key="4">
    <source>
        <dbReference type="Pfam" id="PF25917"/>
    </source>
</evidence>
<dbReference type="Gene3D" id="2.40.50.100">
    <property type="match status" value="1"/>
</dbReference>
<dbReference type="EMBL" id="CP051774">
    <property type="protein sequence ID" value="QJE97828.1"/>
    <property type="molecule type" value="Genomic_DNA"/>
</dbReference>
<name>A0A858RN08_9BACT</name>
<feature type="transmembrane region" description="Helical" evidence="3">
    <location>
        <begin position="7"/>
        <end position="25"/>
    </location>
</feature>
<evidence type="ECO:0000256" key="2">
    <source>
        <dbReference type="SAM" id="Coils"/>
    </source>
</evidence>
<accession>A0A858RN08</accession>
<dbReference type="Proteomes" id="UP000501812">
    <property type="component" value="Chromosome"/>
</dbReference>
<keyword evidence="2" id="KW-0175">Coiled coil</keyword>
<dbReference type="Gene3D" id="1.10.287.470">
    <property type="entry name" value="Helix hairpin bin"/>
    <property type="match status" value="1"/>
</dbReference>
<dbReference type="InterPro" id="IPR006143">
    <property type="entry name" value="RND_pump_MFP"/>
</dbReference>
<dbReference type="NCBIfam" id="TIGR01730">
    <property type="entry name" value="RND_mfp"/>
    <property type="match status" value="1"/>
</dbReference>
<protein>
    <submittedName>
        <fullName evidence="5">Efflux RND transporter periplasmic adaptor subunit</fullName>
    </submittedName>
</protein>
<evidence type="ECO:0000313" key="5">
    <source>
        <dbReference type="EMBL" id="QJE97828.1"/>
    </source>
</evidence>
<dbReference type="InterPro" id="IPR058625">
    <property type="entry name" value="MdtA-like_BSH"/>
</dbReference>
<keyword evidence="6" id="KW-1185">Reference proteome</keyword>
<organism evidence="5 6">
    <name type="scientific">Luteolibacter luteus</name>
    <dbReference type="NCBI Taxonomy" id="2728835"/>
    <lineage>
        <taxon>Bacteria</taxon>
        <taxon>Pseudomonadati</taxon>
        <taxon>Verrucomicrobiota</taxon>
        <taxon>Verrucomicrobiia</taxon>
        <taxon>Verrucomicrobiales</taxon>
        <taxon>Verrucomicrobiaceae</taxon>
        <taxon>Luteolibacter</taxon>
    </lineage>
</organism>
<dbReference type="GO" id="GO:1990281">
    <property type="term" value="C:efflux pump complex"/>
    <property type="evidence" value="ECO:0007669"/>
    <property type="project" value="TreeGrafter"/>
</dbReference>
<dbReference type="Gene3D" id="2.40.420.20">
    <property type="match status" value="1"/>
</dbReference>
<dbReference type="SUPFAM" id="SSF111369">
    <property type="entry name" value="HlyD-like secretion proteins"/>
    <property type="match status" value="1"/>
</dbReference>
<dbReference type="PANTHER" id="PTHR30469:SF12">
    <property type="entry name" value="MULTIDRUG RESISTANCE PROTEIN MDTA"/>
    <property type="match status" value="1"/>
</dbReference>
<sequence>MKRIVRIAIAVVIFIGGLFVAAGLMKLRKTPEPSNPPKPVHEVELVTARRLDLKVMIPSQGTVEPATVTRAAAEVEGTVIAVSPDYEVGGNFKTGEVLLEIDPSDYKAALAQAEASLADAKLQVVQEEMRAEQAERDWERIARPGQTPNDLVRRIPQLAAARAKVDAMQAAVDRAMRDLERTKLHAPYDGRIRQKLVDLGTRVGKATPLAEFYGTDILEVRLPVPRQDAAFFNLRGQEITLTESGGTDRSWKAVVDRTEGEIQRANRSIIVVARIDGKMKDAPLPGQFVHTEIEGLTIDHVVRVPRRAFVKSDRVMVVGDGHTVTTRQVKVVRTEKDDVLVSEGIEDGEQLCVTALTAVIEGMEVKVVSRDGKAVSPESSEQ</sequence>
<evidence type="ECO:0000256" key="1">
    <source>
        <dbReference type="ARBA" id="ARBA00009477"/>
    </source>
</evidence>
<dbReference type="Gene3D" id="2.40.30.170">
    <property type="match status" value="1"/>
</dbReference>
<evidence type="ECO:0000256" key="3">
    <source>
        <dbReference type="SAM" id="Phobius"/>
    </source>
</evidence>
<gene>
    <name evidence="5" type="ORF">HHL09_19245</name>
</gene>
<comment type="similarity">
    <text evidence="1">Belongs to the membrane fusion protein (MFP) (TC 8.A.1) family.</text>
</comment>
<keyword evidence="3" id="KW-0812">Transmembrane</keyword>
<dbReference type="KEGG" id="luo:HHL09_19245"/>
<reference evidence="5 6" key="1">
    <citation type="submission" date="2020-04" db="EMBL/GenBank/DDBJ databases">
        <title>Luteolibacter sp. G-1-1-1 isolated from soil.</title>
        <authorList>
            <person name="Dahal R.H."/>
        </authorList>
    </citation>
    <scope>NUCLEOTIDE SEQUENCE [LARGE SCALE GENOMIC DNA]</scope>
    <source>
        <strain evidence="5 6">G-1-1-1</strain>
    </source>
</reference>
<proteinExistence type="inferred from homology"/>
<dbReference type="PANTHER" id="PTHR30469">
    <property type="entry name" value="MULTIDRUG RESISTANCE PROTEIN MDTA"/>
    <property type="match status" value="1"/>
</dbReference>
<keyword evidence="3" id="KW-0472">Membrane</keyword>
<evidence type="ECO:0000313" key="6">
    <source>
        <dbReference type="Proteomes" id="UP000501812"/>
    </source>
</evidence>
<dbReference type="Pfam" id="PF25917">
    <property type="entry name" value="BSH_RND"/>
    <property type="match status" value="1"/>
</dbReference>
<feature type="coiled-coil region" evidence="2">
    <location>
        <begin position="110"/>
        <end position="178"/>
    </location>
</feature>
<keyword evidence="3" id="KW-1133">Transmembrane helix</keyword>
<dbReference type="AlphaFoldDB" id="A0A858RN08"/>
<dbReference type="GO" id="GO:0015562">
    <property type="term" value="F:efflux transmembrane transporter activity"/>
    <property type="evidence" value="ECO:0007669"/>
    <property type="project" value="TreeGrafter"/>
</dbReference>